<keyword evidence="1" id="KW-0472">Membrane</keyword>
<organism evidence="2 3">
    <name type="scientific">Desulfuribacillus stibiiarsenatis</name>
    <dbReference type="NCBI Taxonomy" id="1390249"/>
    <lineage>
        <taxon>Bacteria</taxon>
        <taxon>Bacillati</taxon>
        <taxon>Bacillota</taxon>
        <taxon>Desulfuribacillia</taxon>
        <taxon>Desulfuribacillales</taxon>
        <taxon>Desulfuribacillaceae</taxon>
        <taxon>Desulfuribacillus</taxon>
    </lineage>
</organism>
<evidence type="ECO:0000313" key="2">
    <source>
        <dbReference type="EMBL" id="OEH85512.1"/>
    </source>
</evidence>
<evidence type="ECO:0000256" key="1">
    <source>
        <dbReference type="SAM" id="Phobius"/>
    </source>
</evidence>
<gene>
    <name evidence="2" type="ORF">BHU72_05350</name>
</gene>
<comment type="caution">
    <text evidence="2">The sequence shown here is derived from an EMBL/GenBank/DDBJ whole genome shotgun (WGS) entry which is preliminary data.</text>
</comment>
<dbReference type="STRING" id="1390249.BHU72_05350"/>
<keyword evidence="1" id="KW-1133">Transmembrane helix</keyword>
<dbReference type="AlphaFoldDB" id="A0A1E5L5S2"/>
<dbReference type="EMBL" id="MJAT01000022">
    <property type="protein sequence ID" value="OEH85512.1"/>
    <property type="molecule type" value="Genomic_DNA"/>
</dbReference>
<dbReference type="Proteomes" id="UP000095255">
    <property type="component" value="Unassembled WGS sequence"/>
</dbReference>
<protein>
    <submittedName>
        <fullName evidence="2">Uncharacterized protein</fullName>
    </submittedName>
</protein>
<accession>A0A1E5L5S2</accession>
<name>A0A1E5L5S2_9FIRM</name>
<proteinExistence type="predicted"/>
<feature type="transmembrane region" description="Helical" evidence="1">
    <location>
        <begin position="15"/>
        <end position="37"/>
    </location>
</feature>
<keyword evidence="3" id="KW-1185">Reference proteome</keyword>
<sequence>MNIQIDVLKSRKRQLLLIIILIGFIILLALSIFFMNIGQLLVVDDSYEQADHCCIDGQFIGPYIICYRFVP</sequence>
<evidence type="ECO:0000313" key="3">
    <source>
        <dbReference type="Proteomes" id="UP000095255"/>
    </source>
</evidence>
<reference evidence="2 3" key="1">
    <citation type="submission" date="2016-09" db="EMBL/GenBank/DDBJ databases">
        <title>Desulfuribacillus arsenicus sp. nov., an obligately anaerobic, dissimilatory arsenic- and antimonate-reducing bacterium isolated from anoxic sediments.</title>
        <authorList>
            <person name="Abin C.A."/>
            <person name="Hollibaugh J.T."/>
        </authorList>
    </citation>
    <scope>NUCLEOTIDE SEQUENCE [LARGE SCALE GENOMIC DNA]</scope>
    <source>
        <strain evidence="2 3">MLFW-2</strain>
    </source>
</reference>
<keyword evidence="1" id="KW-0812">Transmembrane</keyword>